<dbReference type="SUPFAM" id="SSF51430">
    <property type="entry name" value="NAD(P)-linked oxidoreductase"/>
    <property type="match status" value="1"/>
</dbReference>
<dbReference type="InterPro" id="IPR036812">
    <property type="entry name" value="NAD(P)_OxRdtase_dom_sf"/>
</dbReference>
<dbReference type="PIRSF" id="PIRSF000097">
    <property type="entry name" value="AKR"/>
    <property type="match status" value="1"/>
</dbReference>
<gene>
    <name evidence="5" type="ORF">LP52_22380</name>
</gene>
<feature type="binding site" evidence="2">
    <location>
        <position position="106"/>
    </location>
    <ligand>
        <name>substrate</name>
    </ligand>
</feature>
<feature type="domain" description="NADP-dependent oxidoreductase" evidence="4">
    <location>
        <begin position="10"/>
        <end position="265"/>
    </location>
</feature>
<dbReference type="InterPro" id="IPR023210">
    <property type="entry name" value="NADP_OxRdtase_dom"/>
</dbReference>
<evidence type="ECO:0000256" key="2">
    <source>
        <dbReference type="PIRSR" id="PIRSR000097-2"/>
    </source>
</evidence>
<dbReference type="EMBL" id="JROO01000046">
    <property type="protein sequence ID" value="KIH96896.1"/>
    <property type="molecule type" value="Genomic_DNA"/>
</dbReference>
<dbReference type="Pfam" id="PF00248">
    <property type="entry name" value="Aldo_ket_red"/>
    <property type="match status" value="1"/>
</dbReference>
<evidence type="ECO:0000313" key="5">
    <source>
        <dbReference type="EMBL" id="KIH96896.1"/>
    </source>
</evidence>
<feature type="site" description="Lowers pKa of active site Tyr" evidence="3">
    <location>
        <position position="73"/>
    </location>
</feature>
<dbReference type="AlphaFoldDB" id="A0A0C2J636"/>
<name>A0A0C2J636_9ACTN</name>
<comment type="caution">
    <text evidence="5">The sequence shown here is derived from an EMBL/GenBank/DDBJ whole genome shotgun (WGS) entry which is preliminary data.</text>
</comment>
<accession>A0A0C2J636</accession>
<dbReference type="GO" id="GO:0016491">
    <property type="term" value="F:oxidoreductase activity"/>
    <property type="evidence" value="ECO:0007669"/>
    <property type="project" value="InterPro"/>
</dbReference>
<evidence type="ECO:0000259" key="4">
    <source>
        <dbReference type="Pfam" id="PF00248"/>
    </source>
</evidence>
<evidence type="ECO:0000313" key="6">
    <source>
        <dbReference type="Proteomes" id="UP000031675"/>
    </source>
</evidence>
<dbReference type="PRINTS" id="PR00069">
    <property type="entry name" value="ALDKETRDTASE"/>
</dbReference>
<evidence type="ECO:0000256" key="3">
    <source>
        <dbReference type="PIRSR" id="PIRSR000097-3"/>
    </source>
</evidence>
<sequence>MGPSIRVPAVGQGTWHMGERADRGAEEVRALRAGIDAGMTLIDTAEMYGEGGAERVVGEAIAGRRDDVVIVSKVYPHNAGRRRARDACERSLSRLGTDTIDLYLLHWQGSVPLSETAAVMGELRDQGKIRYWGVSNLDTAAMEKLWRVPSGKACVTNQVLYHLASRGIEHDLLPWCRDSAPGLPVMAYSPLGHGGSARRRILEDPTVCDIARARGVRPGQVALAWTIRDGDVVAIPKAADPDHARQNAEATGIHLTEEELAALDRAFPPPTGPTPLEIL</sequence>
<dbReference type="CDD" id="cd19138">
    <property type="entry name" value="AKR_YeaE"/>
    <property type="match status" value="1"/>
</dbReference>
<dbReference type="PANTHER" id="PTHR43638:SF3">
    <property type="entry name" value="ALDEHYDE REDUCTASE"/>
    <property type="match status" value="1"/>
</dbReference>
<organism evidence="5 6">
    <name type="scientific">Streptomonospora alba</name>
    <dbReference type="NCBI Taxonomy" id="183763"/>
    <lineage>
        <taxon>Bacteria</taxon>
        <taxon>Bacillati</taxon>
        <taxon>Actinomycetota</taxon>
        <taxon>Actinomycetes</taxon>
        <taxon>Streptosporangiales</taxon>
        <taxon>Nocardiopsidaceae</taxon>
        <taxon>Streptomonospora</taxon>
    </lineage>
</organism>
<dbReference type="InterPro" id="IPR020471">
    <property type="entry name" value="AKR"/>
</dbReference>
<dbReference type="Proteomes" id="UP000031675">
    <property type="component" value="Unassembled WGS sequence"/>
</dbReference>
<dbReference type="PANTHER" id="PTHR43638">
    <property type="entry name" value="OXIDOREDUCTASE, ALDO/KETO REDUCTASE FAMILY PROTEIN"/>
    <property type="match status" value="1"/>
</dbReference>
<protein>
    <recommendedName>
        <fullName evidence="4">NADP-dependent oxidoreductase domain-containing protein</fullName>
    </recommendedName>
</protein>
<keyword evidence="6" id="KW-1185">Reference proteome</keyword>
<reference evidence="6" key="1">
    <citation type="journal article" date="2015" name="Chem. Biol.">
        <title>Structure, bioactivity, and resistance mechanism of streptomonomicin, an unusual lasso Peptide from an understudied halophilic actinomycete.</title>
        <authorList>
            <person name="Metelev M."/>
            <person name="Tietz J.I."/>
            <person name="Melby J.O."/>
            <person name="Blair P.M."/>
            <person name="Zhu L."/>
            <person name="Livnat I."/>
            <person name="Severinov K."/>
            <person name="Mitchell D.A."/>
        </authorList>
    </citation>
    <scope>NUCLEOTIDE SEQUENCE [LARGE SCALE GENOMIC DNA]</scope>
    <source>
        <strain evidence="6">YIM 90003</strain>
    </source>
</reference>
<dbReference type="STRING" id="183763.LP52_22380"/>
<proteinExistence type="predicted"/>
<dbReference type="Gene3D" id="3.20.20.100">
    <property type="entry name" value="NADP-dependent oxidoreductase domain"/>
    <property type="match status" value="1"/>
</dbReference>
<evidence type="ECO:0000256" key="1">
    <source>
        <dbReference type="PIRSR" id="PIRSR000097-1"/>
    </source>
</evidence>
<feature type="active site" description="Proton donor" evidence="1">
    <location>
        <position position="48"/>
    </location>
</feature>